<gene>
    <name evidence="2" type="ORF">Slin15195_G026990</name>
</gene>
<organism evidence="2 3">
    <name type="scientific">Septoria linicola</name>
    <dbReference type="NCBI Taxonomy" id="215465"/>
    <lineage>
        <taxon>Eukaryota</taxon>
        <taxon>Fungi</taxon>
        <taxon>Dikarya</taxon>
        <taxon>Ascomycota</taxon>
        <taxon>Pezizomycotina</taxon>
        <taxon>Dothideomycetes</taxon>
        <taxon>Dothideomycetidae</taxon>
        <taxon>Mycosphaerellales</taxon>
        <taxon>Mycosphaerellaceae</taxon>
        <taxon>Septoria</taxon>
    </lineage>
</organism>
<accession>A0A9Q9EFW4</accession>
<proteinExistence type="predicted"/>
<evidence type="ECO:0000313" key="3">
    <source>
        <dbReference type="Proteomes" id="UP001056384"/>
    </source>
</evidence>
<name>A0A9Q9EFW4_9PEZI</name>
<protein>
    <submittedName>
        <fullName evidence="2">Uncharacterized protein</fullName>
    </submittedName>
</protein>
<sequence>MPPGGQVSKEEAWNRQSMSRCSMLAKEASQPMLSAIPQFDGSIDLRDPTTLASANHDTEHHHKHERPSCNEMFASRWADANAEQQSQPTRVQTPELAEISLEDETIPDSPASIDSIGNWQYPPRRLQHIAAFIEPSATLTEKERAAVLLWKAASKAQLYWDQHMRKVRQLRSGHNDEGTCEAKDCQIERDEYEESELKNYEELAGFVVKACYGNNLSEVLHWLEGR</sequence>
<feature type="region of interest" description="Disordered" evidence="1">
    <location>
        <begin position="1"/>
        <end position="29"/>
    </location>
</feature>
<keyword evidence="3" id="KW-1185">Reference proteome</keyword>
<dbReference type="AlphaFoldDB" id="A0A9Q9EFW4"/>
<dbReference type="EMBL" id="CP099419">
    <property type="protein sequence ID" value="USW49380.1"/>
    <property type="molecule type" value="Genomic_DNA"/>
</dbReference>
<evidence type="ECO:0000256" key="1">
    <source>
        <dbReference type="SAM" id="MobiDB-lite"/>
    </source>
</evidence>
<evidence type="ECO:0000313" key="2">
    <source>
        <dbReference type="EMBL" id="USW49380.1"/>
    </source>
</evidence>
<dbReference type="OrthoDB" id="3636334at2759"/>
<reference evidence="2" key="1">
    <citation type="submission" date="2022-06" db="EMBL/GenBank/DDBJ databases">
        <title>Complete genome sequences of two strains of the flax pathogen Septoria linicola.</title>
        <authorList>
            <person name="Lapalu N."/>
            <person name="Simon A."/>
            <person name="Demenou B."/>
            <person name="Paumier D."/>
            <person name="Guillot M.-P."/>
            <person name="Gout L."/>
            <person name="Valade R."/>
        </authorList>
    </citation>
    <scope>NUCLEOTIDE SEQUENCE</scope>
    <source>
        <strain evidence="2">SE15195</strain>
    </source>
</reference>
<dbReference type="Proteomes" id="UP001056384">
    <property type="component" value="Chromosome 2"/>
</dbReference>